<dbReference type="AlphaFoldDB" id="A0A426UV61"/>
<evidence type="ECO:0000313" key="3">
    <source>
        <dbReference type="Proteomes" id="UP000277256"/>
    </source>
</evidence>
<evidence type="ECO:0000313" key="2">
    <source>
        <dbReference type="EMBL" id="RRR98133.1"/>
    </source>
</evidence>
<reference evidence="2 3" key="1">
    <citation type="submission" date="2018-12" db="EMBL/GenBank/DDBJ databases">
        <title>Glycomyces sp. YIM 121974 draft genome.</title>
        <authorList>
            <person name="Li Q."/>
        </authorList>
    </citation>
    <scope>NUCLEOTIDE SEQUENCE [LARGE SCALE GENOMIC DNA]</scope>
    <source>
        <strain evidence="2 3">YIM 121974</strain>
    </source>
</reference>
<keyword evidence="3" id="KW-1185">Reference proteome</keyword>
<dbReference type="SUPFAM" id="SSF54001">
    <property type="entry name" value="Cysteine proteinases"/>
    <property type="match status" value="1"/>
</dbReference>
<accession>A0A426UV61</accession>
<proteinExistence type="predicted"/>
<dbReference type="Gene3D" id="3.10.620.30">
    <property type="match status" value="1"/>
</dbReference>
<organism evidence="2 3">
    <name type="scientific">Glycomyces terrestris</name>
    <dbReference type="NCBI Taxonomy" id="2493553"/>
    <lineage>
        <taxon>Bacteria</taxon>
        <taxon>Bacillati</taxon>
        <taxon>Actinomycetota</taxon>
        <taxon>Actinomycetes</taxon>
        <taxon>Glycomycetales</taxon>
        <taxon>Glycomycetaceae</taxon>
        <taxon>Glycomyces</taxon>
    </lineage>
</organism>
<feature type="domain" description="Transglutaminase-like" evidence="1">
    <location>
        <begin position="96"/>
        <end position="152"/>
    </location>
</feature>
<dbReference type="InterPro" id="IPR038765">
    <property type="entry name" value="Papain-like_cys_pep_sf"/>
</dbReference>
<dbReference type="EMBL" id="RSEB01000004">
    <property type="protein sequence ID" value="RRR98133.1"/>
    <property type="molecule type" value="Genomic_DNA"/>
</dbReference>
<gene>
    <name evidence="2" type="ORF">EIW28_14525</name>
</gene>
<dbReference type="RefSeq" id="WP_125248442.1">
    <property type="nucleotide sequence ID" value="NZ_RSEB01000004.1"/>
</dbReference>
<dbReference type="Proteomes" id="UP000277256">
    <property type="component" value="Unassembled WGS sequence"/>
</dbReference>
<dbReference type="InterPro" id="IPR002931">
    <property type="entry name" value="Transglutaminase-like"/>
</dbReference>
<evidence type="ECO:0000259" key="1">
    <source>
        <dbReference type="Pfam" id="PF01841"/>
    </source>
</evidence>
<sequence length="294" mass="32397">MTTDDALDYYTRPGPFTDPGAHRDALLALPRDVPSLLEAVQGLLIHVHLTWAYEVEHRPEHSEAANVRRAEDLLGRLLADGRPLTEPRPPHERLGGTCRHFTVLTVAALRAAGVPARARCGFGEYFPGPSSEDHWVAEFWHAEEVRWVLADAQIDARQRELFGADLDTADVPRDGFVVAGDAWRRCRAGEDDPDRFGLNAIGEFGDWWIAANLIRDVAALSNVEMLPWDVWGAMPEPGDEIGPELVGLLDRLAALTADPATAAEAREWYGDDRLRVPAVVLNANLGREEPVALG</sequence>
<protein>
    <submittedName>
        <fullName evidence="2">Transglutaminase domain-containing protein</fullName>
    </submittedName>
</protein>
<name>A0A426UV61_9ACTN</name>
<dbReference type="Pfam" id="PF01841">
    <property type="entry name" value="Transglut_core"/>
    <property type="match status" value="1"/>
</dbReference>
<comment type="caution">
    <text evidence="2">The sequence shown here is derived from an EMBL/GenBank/DDBJ whole genome shotgun (WGS) entry which is preliminary data.</text>
</comment>
<dbReference type="OrthoDB" id="148799at2"/>